<evidence type="ECO:0000256" key="5">
    <source>
        <dbReference type="ARBA" id="ARBA00022741"/>
    </source>
</evidence>
<comment type="caution">
    <text evidence="13">The sequence shown here is derived from an EMBL/GenBank/DDBJ whole genome shotgun (WGS) entry which is preliminary data.</text>
</comment>
<evidence type="ECO:0000313" key="13">
    <source>
        <dbReference type="EMBL" id="CDR34146.1"/>
    </source>
</evidence>
<keyword evidence="3 8" id="KW-0690">Ribosome biogenesis</keyword>
<dbReference type="GO" id="GO:0043022">
    <property type="term" value="F:ribosome binding"/>
    <property type="evidence" value="ECO:0007669"/>
    <property type="project" value="TreeGrafter"/>
</dbReference>
<dbReference type="Pfam" id="PF01926">
    <property type="entry name" value="MMR_HSR1"/>
    <property type="match status" value="2"/>
</dbReference>
<gene>
    <name evidence="13" type="primary">engA</name>
    <name evidence="8" type="synonym">der</name>
    <name evidence="13" type="ORF">CSEC_1326</name>
</gene>
<accession>A0A090CZA1</accession>
<dbReference type="InterPro" id="IPR032859">
    <property type="entry name" value="KH_dom-like"/>
</dbReference>
<evidence type="ECO:0000256" key="9">
    <source>
        <dbReference type="PROSITE-ProRule" id="PRU01049"/>
    </source>
</evidence>
<evidence type="ECO:0000256" key="8">
    <source>
        <dbReference type="HAMAP-Rule" id="MF_00195"/>
    </source>
</evidence>
<evidence type="ECO:0000256" key="1">
    <source>
        <dbReference type="ARBA" id="ARBA00008279"/>
    </source>
</evidence>
<dbReference type="InterPro" id="IPR027417">
    <property type="entry name" value="P-loop_NTPase"/>
</dbReference>
<organism evidence="13 14">
    <name type="scientific">Candidatus Criblamydia sequanensis CRIB-18</name>
    <dbReference type="NCBI Taxonomy" id="1437425"/>
    <lineage>
        <taxon>Bacteria</taxon>
        <taxon>Pseudomonadati</taxon>
        <taxon>Chlamydiota</taxon>
        <taxon>Chlamydiia</taxon>
        <taxon>Parachlamydiales</taxon>
        <taxon>Candidatus Criblamydiaceae</taxon>
        <taxon>Candidatus Criblamydia</taxon>
    </lineage>
</organism>
<comment type="similarity">
    <text evidence="1 8 9 10">Belongs to the TRAFAC class TrmE-Era-EngA-EngB-Septin-like GTPase superfamily. EngA (Der) GTPase family.</text>
</comment>
<reference evidence="13" key="1">
    <citation type="submission" date="2013-12" db="EMBL/GenBank/DDBJ databases">
        <authorList>
            <person name="Linke B."/>
        </authorList>
    </citation>
    <scope>NUCLEOTIDE SEQUENCE [LARGE SCALE GENOMIC DNA]</scope>
    <source>
        <strain evidence="13">CRIB-18</strain>
    </source>
</reference>
<dbReference type="AlphaFoldDB" id="A0A090CZA1"/>
<evidence type="ECO:0000259" key="12">
    <source>
        <dbReference type="PROSITE" id="PS51712"/>
    </source>
</evidence>
<keyword evidence="6 8" id="KW-0342">GTP-binding</keyword>
<dbReference type="InterPro" id="IPR006073">
    <property type="entry name" value="GTP-bd"/>
</dbReference>
<dbReference type="PROSITE" id="PS51712">
    <property type="entry name" value="G_ENGA"/>
    <property type="match status" value="2"/>
</dbReference>
<dbReference type="Gene3D" id="3.40.50.300">
    <property type="entry name" value="P-loop containing nucleotide triphosphate hydrolases"/>
    <property type="match status" value="2"/>
</dbReference>
<dbReference type="OrthoDB" id="9805918at2"/>
<dbReference type="InterPro" id="IPR003593">
    <property type="entry name" value="AAA+_ATPase"/>
</dbReference>
<dbReference type="SMART" id="SM00382">
    <property type="entry name" value="AAA"/>
    <property type="match status" value="2"/>
</dbReference>
<evidence type="ECO:0000256" key="10">
    <source>
        <dbReference type="RuleBase" id="RU004481"/>
    </source>
</evidence>
<feature type="binding site" evidence="8">
    <location>
        <begin position="121"/>
        <end position="124"/>
    </location>
    <ligand>
        <name>GTP</name>
        <dbReference type="ChEBI" id="CHEBI:37565"/>
        <label>1</label>
    </ligand>
</feature>
<dbReference type="CDD" id="cd01895">
    <property type="entry name" value="EngA2"/>
    <property type="match status" value="1"/>
</dbReference>
<dbReference type="HAMAP" id="MF_00195">
    <property type="entry name" value="GTPase_Der"/>
    <property type="match status" value="1"/>
</dbReference>
<feature type="binding site" evidence="8">
    <location>
        <begin position="58"/>
        <end position="62"/>
    </location>
    <ligand>
        <name>GTP</name>
        <dbReference type="ChEBI" id="CHEBI:37565"/>
        <label>1</label>
    </ligand>
</feature>
<feature type="binding site" evidence="8">
    <location>
        <begin position="182"/>
        <end position="189"/>
    </location>
    <ligand>
        <name>GTP</name>
        <dbReference type="ChEBI" id="CHEBI:37565"/>
        <label>2</label>
    </ligand>
</feature>
<evidence type="ECO:0000256" key="11">
    <source>
        <dbReference type="SAM" id="MobiDB-lite"/>
    </source>
</evidence>
<dbReference type="PANTHER" id="PTHR43834:SF6">
    <property type="entry name" value="GTPASE DER"/>
    <property type="match status" value="1"/>
</dbReference>
<comment type="function">
    <text evidence="8 10">GTPase that plays an essential role in the late steps of ribosome biogenesis.</text>
</comment>
<dbReference type="PRINTS" id="PR00326">
    <property type="entry name" value="GTP1OBG"/>
</dbReference>
<feature type="binding site" evidence="8">
    <location>
        <begin position="294"/>
        <end position="297"/>
    </location>
    <ligand>
        <name>GTP</name>
        <dbReference type="ChEBI" id="CHEBI:37565"/>
        <label>2</label>
    </ligand>
</feature>
<keyword evidence="4 10" id="KW-0677">Repeat</keyword>
<dbReference type="SUPFAM" id="SSF52540">
    <property type="entry name" value="P-loop containing nucleoside triphosphate hydrolases"/>
    <property type="match status" value="2"/>
</dbReference>
<dbReference type="Proteomes" id="UP000031552">
    <property type="component" value="Unassembled WGS sequence"/>
</dbReference>
<comment type="subunit">
    <text evidence="8">Associates with the 50S ribosomal subunit.</text>
</comment>
<dbReference type="STRING" id="1437425.CSEC_1326"/>
<dbReference type="PIRSF" id="PIRSF006485">
    <property type="entry name" value="GTP-binding_EngA"/>
    <property type="match status" value="1"/>
</dbReference>
<dbReference type="InterPro" id="IPR005225">
    <property type="entry name" value="Small_GTP-bd"/>
</dbReference>
<dbReference type="InterPro" id="IPR015946">
    <property type="entry name" value="KH_dom-like_a/b"/>
</dbReference>
<dbReference type="CDD" id="cd01894">
    <property type="entry name" value="EngA1"/>
    <property type="match status" value="1"/>
</dbReference>
<dbReference type="RefSeq" id="WP_041017677.1">
    <property type="nucleotide sequence ID" value="NZ_CCEJ010000005.1"/>
</dbReference>
<dbReference type="InterPro" id="IPR031166">
    <property type="entry name" value="G_ENGA"/>
</dbReference>
<evidence type="ECO:0000256" key="3">
    <source>
        <dbReference type="ARBA" id="ARBA00022517"/>
    </source>
</evidence>
<evidence type="ECO:0000256" key="6">
    <source>
        <dbReference type="ARBA" id="ARBA00023134"/>
    </source>
</evidence>
<dbReference type="Pfam" id="PF14714">
    <property type="entry name" value="KH_dom-like"/>
    <property type="match status" value="1"/>
</dbReference>
<sequence>MTSYLKLALVGRPNVGKSALFNAIAKKRVAIVDEAEGVTRDRIYTLCDFFGKSFIAVDTGGIDPRSKAPFNEEVKKQAELAIEEADTLILVVDGKAGVTLLDEELARLLLKKQKKVVLAVNKIDDISKSHLIHQFHSLGLTKIIPVSATQNWNIAELLEAALSGLDEKKGEENNYPKVAVVGRPNVGKSSLVNYLLQDDRCIVSPIPGTTRDSIDVTLIHNEKPYIFIDTAGIRRKKAEHDVVDKFAAIRTQEAIERSDICILMIDAVEGITLHDKKISKSIEDAGKGCILLINKWDLIKGFRMEHCLQGIEEEVPFLKHCPKVFTSAKTGRNVDEIFPLIDLIVEEGKKRITTHQLNAFLVRAMQLNHPPMIQGKRLRIYYMTQVDVNPPKFILFVNYASLLSDTYRKYLYNQFRKSFAFTGLPIRIHTKDKAKESRKKKAENRLTPLPESVYQREKMAETLDEQEDRLEQLQAFEDEDGLD</sequence>
<keyword evidence="5 8" id="KW-0547">Nucleotide-binding</keyword>
<dbReference type="FunFam" id="3.30.300.20:FF:000004">
    <property type="entry name" value="GTPase Der"/>
    <property type="match status" value="1"/>
</dbReference>
<keyword evidence="14" id="KW-1185">Reference proteome</keyword>
<feature type="binding site" evidence="8">
    <location>
        <begin position="11"/>
        <end position="18"/>
    </location>
    <ligand>
        <name>GTP</name>
        <dbReference type="ChEBI" id="CHEBI:37565"/>
        <label>1</label>
    </ligand>
</feature>
<dbReference type="NCBIfam" id="TIGR03594">
    <property type="entry name" value="GTPase_EngA"/>
    <property type="match status" value="1"/>
</dbReference>
<dbReference type="FunFam" id="3.40.50.300:FF:000040">
    <property type="entry name" value="GTPase Der"/>
    <property type="match status" value="1"/>
</dbReference>
<evidence type="ECO:0000313" key="14">
    <source>
        <dbReference type="Proteomes" id="UP000031552"/>
    </source>
</evidence>
<dbReference type="GO" id="GO:0005525">
    <property type="term" value="F:GTP binding"/>
    <property type="evidence" value="ECO:0007669"/>
    <property type="project" value="UniProtKB-UniRule"/>
</dbReference>
<proteinExistence type="inferred from homology"/>
<reference evidence="13" key="2">
    <citation type="submission" date="2014-09" db="EMBL/GenBank/DDBJ databases">
        <title>Criblamydia sequanensis harbors a mega-plasmid encoding arsenite resistance.</title>
        <authorList>
            <person name="Bertelli C."/>
            <person name="Goesmann A."/>
            <person name="Greub G."/>
        </authorList>
    </citation>
    <scope>NUCLEOTIDE SEQUENCE [LARGE SCALE GENOMIC DNA]</scope>
    <source>
        <strain evidence="13">CRIB-18</strain>
    </source>
</reference>
<evidence type="ECO:0000256" key="4">
    <source>
        <dbReference type="ARBA" id="ARBA00022737"/>
    </source>
</evidence>
<dbReference type="GO" id="GO:0042254">
    <property type="term" value="P:ribosome biogenesis"/>
    <property type="evidence" value="ECO:0007669"/>
    <property type="project" value="UniProtKB-KW"/>
</dbReference>
<dbReference type="NCBIfam" id="TIGR00231">
    <property type="entry name" value="small_GTP"/>
    <property type="match status" value="2"/>
</dbReference>
<dbReference type="PANTHER" id="PTHR43834">
    <property type="entry name" value="GTPASE DER"/>
    <property type="match status" value="1"/>
</dbReference>
<feature type="domain" description="EngA-type G" evidence="12">
    <location>
        <begin position="176"/>
        <end position="349"/>
    </location>
</feature>
<feature type="domain" description="EngA-type G" evidence="12">
    <location>
        <begin position="5"/>
        <end position="169"/>
    </location>
</feature>
<dbReference type="eggNOG" id="COG1160">
    <property type="taxonomic scope" value="Bacteria"/>
</dbReference>
<name>A0A090CZA1_9BACT</name>
<evidence type="ECO:0000256" key="7">
    <source>
        <dbReference type="ARBA" id="ARBA00032345"/>
    </source>
</evidence>
<dbReference type="Gene3D" id="3.30.300.20">
    <property type="match status" value="1"/>
</dbReference>
<protein>
    <recommendedName>
        <fullName evidence="2 8">GTPase Der</fullName>
    </recommendedName>
    <alternativeName>
        <fullName evidence="7 8">GTP-binding protein EngA</fullName>
    </alternativeName>
</protein>
<evidence type="ECO:0000256" key="2">
    <source>
        <dbReference type="ARBA" id="ARBA00020953"/>
    </source>
</evidence>
<feature type="region of interest" description="Disordered" evidence="11">
    <location>
        <begin position="432"/>
        <end position="461"/>
    </location>
</feature>
<dbReference type="InterPro" id="IPR016484">
    <property type="entry name" value="GTPase_Der"/>
</dbReference>
<feature type="binding site" evidence="8">
    <location>
        <begin position="229"/>
        <end position="233"/>
    </location>
    <ligand>
        <name>GTP</name>
        <dbReference type="ChEBI" id="CHEBI:37565"/>
        <label>2</label>
    </ligand>
</feature>
<dbReference type="EMBL" id="CCEJ010000005">
    <property type="protein sequence ID" value="CDR34146.1"/>
    <property type="molecule type" value="Genomic_DNA"/>
</dbReference>